<feature type="transmembrane region" description="Helical" evidence="6">
    <location>
        <begin position="228"/>
        <end position="253"/>
    </location>
</feature>
<evidence type="ECO:0000259" key="7">
    <source>
        <dbReference type="Pfam" id="PF12698"/>
    </source>
</evidence>
<keyword evidence="4 6" id="KW-1133">Transmembrane helix</keyword>
<keyword evidence="5 6" id="KW-0472">Membrane</keyword>
<organism evidence="8 9">
    <name type="scientific">Floricoccus penangensis</name>
    <dbReference type="NCBI Taxonomy" id="1859475"/>
    <lineage>
        <taxon>Bacteria</taxon>
        <taxon>Bacillati</taxon>
        <taxon>Bacillota</taxon>
        <taxon>Bacilli</taxon>
        <taxon>Lactobacillales</taxon>
        <taxon>Streptococcaceae</taxon>
        <taxon>Floricoccus</taxon>
    </lineage>
</organism>
<name>A0A9Q5JI10_9LACT</name>
<keyword evidence="9" id="KW-1185">Reference proteome</keyword>
<feature type="domain" description="ABC-2 type transporter transmembrane" evidence="7">
    <location>
        <begin position="22"/>
        <end position="377"/>
    </location>
</feature>
<keyword evidence="3 6" id="KW-0812">Transmembrane</keyword>
<proteinExistence type="predicted"/>
<dbReference type="EMBL" id="MKIQ01000005">
    <property type="protein sequence ID" value="OFI47524.1"/>
    <property type="molecule type" value="Genomic_DNA"/>
</dbReference>
<evidence type="ECO:0000256" key="5">
    <source>
        <dbReference type="ARBA" id="ARBA00023136"/>
    </source>
</evidence>
<dbReference type="GO" id="GO:0005886">
    <property type="term" value="C:plasma membrane"/>
    <property type="evidence" value="ECO:0007669"/>
    <property type="project" value="UniProtKB-SubCell"/>
</dbReference>
<sequence>MNNQTVLVAKQVYKSRIKSMGFWGIVLSPIIVALIGIGITFLMGSMADKSQAKLAVVNDPQLVKYIKASKSLDVEISEVSSVNGAKNELSKEKIDGYLNQDSGKFTLIISSEANAKIDENAIRNLLTQYQFTEKASKLNLSNQEIASLQAPADLSVHSQDKKGDTKAGGDAANGANYAISSATGILIFMLLSIYVGMIAQEIANEKSSRIMEILLAATSAKVQYYGKLIGIFALALTQIAIYVATVFIALFFFKDNDMLKMVKEVLSGVDLGFLAVTLAMVLVAIFGYLVLASIVASLVNEQSQVQQAVAPVMYLSMIGYILGFTVAGSPNNLLIKILSYVPYISQSLMPSRLAIQYATMKEAVIALVIEIVVIGLITKGAEKVYAKNVLSYSDDKIFKQLINSFKRS</sequence>
<comment type="caution">
    <text evidence="8">The sequence shown here is derived from an EMBL/GenBank/DDBJ whole genome shotgun (WGS) entry which is preliminary data.</text>
</comment>
<evidence type="ECO:0000256" key="4">
    <source>
        <dbReference type="ARBA" id="ARBA00022989"/>
    </source>
</evidence>
<protein>
    <recommendedName>
        <fullName evidence="7">ABC-2 type transporter transmembrane domain-containing protein</fullName>
    </recommendedName>
</protein>
<feature type="transmembrane region" description="Helical" evidence="6">
    <location>
        <begin position="21"/>
        <end position="43"/>
    </location>
</feature>
<dbReference type="PANTHER" id="PTHR30294:SF29">
    <property type="entry name" value="MULTIDRUG ABC TRANSPORTER PERMEASE YBHS-RELATED"/>
    <property type="match status" value="1"/>
</dbReference>
<dbReference type="RefSeq" id="WP_070787301.1">
    <property type="nucleotide sequence ID" value="NZ_MKIQ01000005.1"/>
</dbReference>
<dbReference type="InterPro" id="IPR013525">
    <property type="entry name" value="ABC2_TM"/>
</dbReference>
<evidence type="ECO:0000256" key="1">
    <source>
        <dbReference type="ARBA" id="ARBA00004651"/>
    </source>
</evidence>
<evidence type="ECO:0000256" key="6">
    <source>
        <dbReference type="SAM" id="Phobius"/>
    </source>
</evidence>
<evidence type="ECO:0000256" key="2">
    <source>
        <dbReference type="ARBA" id="ARBA00022475"/>
    </source>
</evidence>
<evidence type="ECO:0000313" key="9">
    <source>
        <dbReference type="Proteomes" id="UP000177273"/>
    </source>
</evidence>
<feature type="transmembrane region" description="Helical" evidence="6">
    <location>
        <begin position="273"/>
        <end position="300"/>
    </location>
</feature>
<dbReference type="Pfam" id="PF12698">
    <property type="entry name" value="ABC2_membrane_3"/>
    <property type="match status" value="1"/>
</dbReference>
<dbReference type="GO" id="GO:0140359">
    <property type="term" value="F:ABC-type transporter activity"/>
    <property type="evidence" value="ECO:0007669"/>
    <property type="project" value="InterPro"/>
</dbReference>
<comment type="subcellular location">
    <subcellularLocation>
        <location evidence="1">Cell membrane</location>
        <topology evidence="1">Multi-pass membrane protein</topology>
    </subcellularLocation>
</comment>
<dbReference type="Proteomes" id="UP000177273">
    <property type="component" value="Unassembled WGS sequence"/>
</dbReference>
<reference evidence="9" key="1">
    <citation type="submission" date="2016-09" db="EMBL/GenBank/DDBJ databases">
        <title>Draft genome sequence of a novel species of the family Streptococcaceae isolated from flowers.</title>
        <authorList>
            <person name="Chuah L.-O."/>
            <person name="Yap K.-P."/>
            <person name="Thong K.L."/>
            <person name="Liong M.T."/>
            <person name="Ahmad R."/>
            <person name="Rusul G."/>
        </authorList>
    </citation>
    <scope>NUCLEOTIDE SEQUENCE [LARGE SCALE GENOMIC DNA]</scope>
    <source>
        <strain evidence="9">HibF3</strain>
    </source>
</reference>
<dbReference type="OrthoDB" id="9768837at2"/>
<evidence type="ECO:0000313" key="8">
    <source>
        <dbReference type="EMBL" id="OFI47524.1"/>
    </source>
</evidence>
<feature type="transmembrane region" description="Helical" evidence="6">
    <location>
        <begin position="312"/>
        <end position="335"/>
    </location>
</feature>
<dbReference type="InterPro" id="IPR051449">
    <property type="entry name" value="ABC-2_transporter_component"/>
</dbReference>
<feature type="transmembrane region" description="Helical" evidence="6">
    <location>
        <begin position="177"/>
        <end position="199"/>
    </location>
</feature>
<accession>A0A9Q5JI10</accession>
<feature type="transmembrane region" description="Helical" evidence="6">
    <location>
        <begin position="355"/>
        <end position="377"/>
    </location>
</feature>
<gene>
    <name evidence="8" type="ORF">BG262_09360</name>
</gene>
<dbReference type="AlphaFoldDB" id="A0A9Q5JI10"/>
<evidence type="ECO:0000256" key="3">
    <source>
        <dbReference type="ARBA" id="ARBA00022692"/>
    </source>
</evidence>
<keyword evidence="2" id="KW-1003">Cell membrane</keyword>
<dbReference type="PANTHER" id="PTHR30294">
    <property type="entry name" value="MEMBRANE COMPONENT OF ABC TRANSPORTER YHHJ-RELATED"/>
    <property type="match status" value="1"/>
</dbReference>